<feature type="non-terminal residue" evidence="2">
    <location>
        <position position="1"/>
    </location>
</feature>
<feature type="domain" description="PAS" evidence="1">
    <location>
        <begin position="2"/>
        <end position="59"/>
    </location>
</feature>
<name>X1EU31_9ZZZZ</name>
<proteinExistence type="predicted"/>
<dbReference type="InterPro" id="IPR035965">
    <property type="entry name" value="PAS-like_dom_sf"/>
</dbReference>
<gene>
    <name evidence="2" type="ORF">S03H2_05046</name>
</gene>
<dbReference type="Gene3D" id="3.30.450.40">
    <property type="match status" value="1"/>
</dbReference>
<dbReference type="Gene3D" id="3.30.450.20">
    <property type="entry name" value="PAS domain"/>
    <property type="match status" value="1"/>
</dbReference>
<dbReference type="PROSITE" id="PS50112">
    <property type="entry name" value="PAS"/>
    <property type="match status" value="1"/>
</dbReference>
<evidence type="ECO:0000313" key="2">
    <source>
        <dbReference type="EMBL" id="GAH23815.1"/>
    </source>
</evidence>
<dbReference type="InterPro" id="IPR003018">
    <property type="entry name" value="GAF"/>
</dbReference>
<dbReference type="SMART" id="SM00065">
    <property type="entry name" value="GAF"/>
    <property type="match status" value="1"/>
</dbReference>
<dbReference type="NCBIfam" id="TIGR00229">
    <property type="entry name" value="sensory_box"/>
    <property type="match status" value="1"/>
</dbReference>
<sequence>QYQTNLEDIFRDFGNVVIIIKDNYNFNYLNRLGMNLLGYNKSEILEMSFIELLTPDSLESCIDNIRLLRETCFCQPFIINMLKKNGEILYLELSGVKLDDGRFFFTGRNLSLERLRKEKEDVTRSEDLSRQIKRTVDVREKINHIIETIIPLNTIPEILDKLSFGLRKELGYERGAIFLVKDDKKNVSLEKLFSSINTKSEMNAAREKIIKSIEKGKGFTTKVFRTGKSKIVNDVEKEKNILRIFPDTKSEMIVPIKIQDETTGVITIDSNNKNGFDETDLRFVEILTNSVAIMIEKSKSYEVLLKRSRYLSTLYETSQTLQRVKQGKTNYEKILKHISQNLTDCTTLILRFNDTNISNIIASCNATEEVKRIFSRISDRNKQIIIDKIKNGNSFIVDDIKQKRTTLFRELYKKDIMA</sequence>
<dbReference type="InterPro" id="IPR000014">
    <property type="entry name" value="PAS"/>
</dbReference>
<evidence type="ECO:0000259" key="1">
    <source>
        <dbReference type="PROSITE" id="PS50112"/>
    </source>
</evidence>
<dbReference type="EMBL" id="BARU01002067">
    <property type="protein sequence ID" value="GAH23815.1"/>
    <property type="molecule type" value="Genomic_DNA"/>
</dbReference>
<dbReference type="SUPFAM" id="SSF55785">
    <property type="entry name" value="PYP-like sensor domain (PAS domain)"/>
    <property type="match status" value="1"/>
</dbReference>
<dbReference type="CDD" id="cd00130">
    <property type="entry name" value="PAS"/>
    <property type="match status" value="1"/>
</dbReference>
<dbReference type="Pfam" id="PF13185">
    <property type="entry name" value="GAF_2"/>
    <property type="match status" value="1"/>
</dbReference>
<dbReference type="SMART" id="SM00091">
    <property type="entry name" value="PAS"/>
    <property type="match status" value="1"/>
</dbReference>
<comment type="caution">
    <text evidence="2">The sequence shown here is derived from an EMBL/GenBank/DDBJ whole genome shotgun (WGS) entry which is preliminary data.</text>
</comment>
<protein>
    <recommendedName>
        <fullName evidence="1">PAS domain-containing protein</fullName>
    </recommendedName>
</protein>
<dbReference type="AlphaFoldDB" id="X1EU31"/>
<reference evidence="2" key="1">
    <citation type="journal article" date="2014" name="Front. Microbiol.">
        <title>High frequency of phylogenetically diverse reductive dehalogenase-homologous genes in deep subseafloor sedimentary metagenomes.</title>
        <authorList>
            <person name="Kawai M."/>
            <person name="Futagami T."/>
            <person name="Toyoda A."/>
            <person name="Takaki Y."/>
            <person name="Nishi S."/>
            <person name="Hori S."/>
            <person name="Arai W."/>
            <person name="Tsubouchi T."/>
            <person name="Morono Y."/>
            <person name="Uchiyama I."/>
            <person name="Ito T."/>
            <person name="Fujiyama A."/>
            <person name="Inagaki F."/>
            <person name="Takami H."/>
        </authorList>
    </citation>
    <scope>NUCLEOTIDE SEQUENCE</scope>
    <source>
        <strain evidence="2">Expedition CK06-06</strain>
    </source>
</reference>
<organism evidence="2">
    <name type="scientific">marine sediment metagenome</name>
    <dbReference type="NCBI Taxonomy" id="412755"/>
    <lineage>
        <taxon>unclassified sequences</taxon>
        <taxon>metagenomes</taxon>
        <taxon>ecological metagenomes</taxon>
    </lineage>
</organism>
<feature type="non-terminal residue" evidence="2">
    <location>
        <position position="418"/>
    </location>
</feature>
<accession>X1EU31</accession>
<dbReference type="SUPFAM" id="SSF55781">
    <property type="entry name" value="GAF domain-like"/>
    <property type="match status" value="1"/>
</dbReference>
<dbReference type="InterPro" id="IPR029016">
    <property type="entry name" value="GAF-like_dom_sf"/>
</dbReference>